<evidence type="ECO:0000313" key="9">
    <source>
        <dbReference type="EMBL" id="TLQ19714.1"/>
    </source>
</evidence>
<dbReference type="PRINTS" id="PR00719">
    <property type="entry name" value="LMWPTPASE"/>
</dbReference>
<feature type="region of interest" description="Disordered" evidence="7">
    <location>
        <begin position="40"/>
        <end position="60"/>
    </location>
</feature>
<comment type="caution">
    <text evidence="9">The sequence shown here is derived from an EMBL/GenBank/DDBJ whole genome shotgun (WGS) entry which is preliminary data.</text>
</comment>
<evidence type="ECO:0000256" key="2">
    <source>
        <dbReference type="ARBA" id="ARBA00013064"/>
    </source>
</evidence>
<comment type="catalytic activity">
    <reaction evidence="5">
        <text>O-phospho-L-tyrosyl-[protein] + H2O = L-tyrosyl-[protein] + phosphate</text>
        <dbReference type="Rhea" id="RHEA:10684"/>
        <dbReference type="Rhea" id="RHEA-COMP:10136"/>
        <dbReference type="Rhea" id="RHEA-COMP:20101"/>
        <dbReference type="ChEBI" id="CHEBI:15377"/>
        <dbReference type="ChEBI" id="CHEBI:43474"/>
        <dbReference type="ChEBI" id="CHEBI:46858"/>
        <dbReference type="ChEBI" id="CHEBI:61978"/>
        <dbReference type="EC" id="3.1.3.48"/>
    </reaction>
</comment>
<proteinExistence type="inferred from homology"/>
<dbReference type="EC" id="3.1.3.48" evidence="2"/>
<dbReference type="InterPro" id="IPR050438">
    <property type="entry name" value="LMW_PTPase"/>
</dbReference>
<sequence>MTTILFVCLGNICRSPMAEAMFKKMVSKAHLQQQITVDSAGISDEEQGNPPHPGARAEMDKHGLDYSGMVSRPITPADFEKADLIIGMDGQNIDYLKQMAGKANQAKIRLCYDIVPGKQGTDIPDPWFDHQFGRTYRQLSETLPLWLDYVKSNLR</sequence>
<dbReference type="RefSeq" id="WP_054733038.1">
    <property type="nucleotide sequence ID" value="NZ_VBSX01000010.1"/>
</dbReference>
<reference evidence="9 10" key="1">
    <citation type="submission" date="2019-05" db="EMBL/GenBank/DDBJ databases">
        <title>The metagenome of a microbial culture collection derived from dairy environment covers the genomic content of the human microbiome.</title>
        <authorList>
            <person name="Roder T."/>
            <person name="Wuthrich D."/>
            <person name="Sattari Z."/>
            <person name="Von Ah U."/>
            <person name="Bar C."/>
            <person name="Ronchi F."/>
            <person name="Macpherson A.J."/>
            <person name="Ganal-Vonarburg S.C."/>
            <person name="Bruggmann R."/>
            <person name="Vergeres G."/>
        </authorList>
    </citation>
    <scope>NUCLEOTIDE SEQUENCE [LARGE SCALE GENOMIC DNA]</scope>
    <source>
        <strain evidence="9 10">FAM 1079</strain>
    </source>
</reference>
<comment type="similarity">
    <text evidence="1">Belongs to the low molecular weight phosphotyrosine protein phosphatase family.</text>
</comment>
<name>A0A5R9CW10_9LACO</name>
<dbReference type="Proteomes" id="UP000305100">
    <property type="component" value="Unassembled WGS sequence"/>
</dbReference>
<organism evidence="9 10">
    <name type="scientific">Lentilactobacillus parafarraginis</name>
    <dbReference type="NCBI Taxonomy" id="390842"/>
    <lineage>
        <taxon>Bacteria</taxon>
        <taxon>Bacillati</taxon>
        <taxon>Bacillota</taxon>
        <taxon>Bacilli</taxon>
        <taxon>Lactobacillales</taxon>
        <taxon>Lactobacillaceae</taxon>
        <taxon>Lentilactobacillus</taxon>
    </lineage>
</organism>
<evidence type="ECO:0000313" key="10">
    <source>
        <dbReference type="Proteomes" id="UP000305100"/>
    </source>
</evidence>
<dbReference type="SUPFAM" id="SSF52788">
    <property type="entry name" value="Phosphotyrosine protein phosphatases I"/>
    <property type="match status" value="1"/>
</dbReference>
<evidence type="ECO:0000256" key="4">
    <source>
        <dbReference type="ARBA" id="ARBA00022912"/>
    </source>
</evidence>
<feature type="active site" description="Proton donor" evidence="6">
    <location>
        <position position="125"/>
    </location>
</feature>
<dbReference type="Pfam" id="PF01451">
    <property type="entry name" value="LMWPc"/>
    <property type="match status" value="1"/>
</dbReference>
<dbReference type="PANTHER" id="PTHR11717">
    <property type="entry name" value="LOW MOLECULAR WEIGHT PROTEIN TYROSINE PHOSPHATASE"/>
    <property type="match status" value="1"/>
</dbReference>
<feature type="active site" description="Nucleophile" evidence="6">
    <location>
        <position position="8"/>
    </location>
</feature>
<keyword evidence="3" id="KW-0378">Hydrolase</keyword>
<dbReference type="SMART" id="SM00226">
    <property type="entry name" value="LMWPc"/>
    <property type="match status" value="1"/>
</dbReference>
<accession>A0A5R9CW10</accession>
<gene>
    <name evidence="9" type="ORF">FEZ41_05535</name>
</gene>
<dbReference type="AlphaFoldDB" id="A0A5R9CW10"/>
<evidence type="ECO:0000256" key="6">
    <source>
        <dbReference type="PIRSR" id="PIRSR617867-1"/>
    </source>
</evidence>
<evidence type="ECO:0000256" key="3">
    <source>
        <dbReference type="ARBA" id="ARBA00022801"/>
    </source>
</evidence>
<dbReference type="OrthoDB" id="9784339at2"/>
<dbReference type="CDD" id="cd16343">
    <property type="entry name" value="LMWPTP"/>
    <property type="match status" value="1"/>
</dbReference>
<keyword evidence="4" id="KW-0904">Protein phosphatase</keyword>
<dbReference type="InterPro" id="IPR017867">
    <property type="entry name" value="Tyr_phospatase_low_mol_wt"/>
</dbReference>
<dbReference type="GO" id="GO:0004725">
    <property type="term" value="F:protein tyrosine phosphatase activity"/>
    <property type="evidence" value="ECO:0007669"/>
    <property type="project" value="UniProtKB-EC"/>
</dbReference>
<dbReference type="InterPro" id="IPR036196">
    <property type="entry name" value="Ptyr_pPase_sf"/>
</dbReference>
<feature type="domain" description="Phosphotyrosine protein phosphatase I" evidence="8">
    <location>
        <begin position="2"/>
        <end position="149"/>
    </location>
</feature>
<evidence type="ECO:0000256" key="5">
    <source>
        <dbReference type="ARBA" id="ARBA00051722"/>
    </source>
</evidence>
<dbReference type="Gene3D" id="3.40.50.2300">
    <property type="match status" value="1"/>
</dbReference>
<protein>
    <recommendedName>
        <fullName evidence="2">protein-tyrosine-phosphatase</fullName>
        <ecNumber evidence="2">3.1.3.48</ecNumber>
    </recommendedName>
</protein>
<evidence type="ECO:0000256" key="7">
    <source>
        <dbReference type="SAM" id="MobiDB-lite"/>
    </source>
</evidence>
<dbReference type="PANTHER" id="PTHR11717:SF7">
    <property type="entry name" value="LOW MOLECULAR WEIGHT PHOSPHOTYROSINE PROTEIN PHOSPHATASE"/>
    <property type="match status" value="1"/>
</dbReference>
<evidence type="ECO:0000256" key="1">
    <source>
        <dbReference type="ARBA" id="ARBA00011063"/>
    </source>
</evidence>
<dbReference type="InterPro" id="IPR023485">
    <property type="entry name" value="Ptyr_pPase"/>
</dbReference>
<feature type="active site" evidence="6">
    <location>
        <position position="14"/>
    </location>
</feature>
<evidence type="ECO:0000259" key="8">
    <source>
        <dbReference type="SMART" id="SM00226"/>
    </source>
</evidence>
<dbReference type="EMBL" id="VBSX01000010">
    <property type="protein sequence ID" value="TLQ19714.1"/>
    <property type="molecule type" value="Genomic_DNA"/>
</dbReference>